<sequence length="260" mass="29705">MLSEEDYQRTEVSLDNKPFLYPVDAEDIKASIHYVRWKFMKFCCYRKLGDWRTAILKENCGKGRIMSFLHWICAEYFAKRQKKEKKRSLYIYWRDFKMLYRRVNGEYVNANNRHEVVKYIDGTLVVDFELDTTSKNKPVAGPDDLLLLLGKSSENPLGERKETDKSAYPRKAAHYDCGDNSDADADNEPEYDDDSDAGDDPGSDDDVLSDSEDDGSDDSAANEDMDECGGSDNGYNSDGTNVTMTEDTDKCYMTELDECG</sequence>
<dbReference type="EMBL" id="FJOG01000033">
    <property type="protein sequence ID" value="CZR65894.1"/>
    <property type="molecule type" value="Genomic_DNA"/>
</dbReference>
<dbReference type="PANTHER" id="PTHR37535">
    <property type="entry name" value="FLUG DOMAIN PROTEIN"/>
    <property type="match status" value="1"/>
</dbReference>
<protein>
    <submittedName>
        <fullName evidence="2">Uncharacterized protein</fullName>
    </submittedName>
</protein>
<evidence type="ECO:0000256" key="1">
    <source>
        <dbReference type="SAM" id="MobiDB-lite"/>
    </source>
</evidence>
<gene>
    <name evidence="2" type="ORF">PAC_15794</name>
</gene>
<feature type="region of interest" description="Disordered" evidence="1">
    <location>
        <begin position="155"/>
        <end position="248"/>
    </location>
</feature>
<feature type="compositionally biased region" description="Polar residues" evidence="1">
    <location>
        <begin position="233"/>
        <end position="245"/>
    </location>
</feature>
<evidence type="ECO:0000313" key="2">
    <source>
        <dbReference type="EMBL" id="CZR65894.1"/>
    </source>
</evidence>
<evidence type="ECO:0000313" key="3">
    <source>
        <dbReference type="Proteomes" id="UP000184330"/>
    </source>
</evidence>
<proteinExistence type="predicted"/>
<dbReference type="OrthoDB" id="3540062at2759"/>
<feature type="compositionally biased region" description="Basic and acidic residues" evidence="1">
    <location>
        <begin position="157"/>
        <end position="177"/>
    </location>
</feature>
<feature type="compositionally biased region" description="Acidic residues" evidence="1">
    <location>
        <begin position="179"/>
        <end position="229"/>
    </location>
</feature>
<reference evidence="2 3" key="1">
    <citation type="submission" date="2016-03" db="EMBL/GenBank/DDBJ databases">
        <authorList>
            <person name="Ploux O."/>
        </authorList>
    </citation>
    <scope>NUCLEOTIDE SEQUENCE [LARGE SCALE GENOMIC DNA]</scope>
    <source>
        <strain evidence="2 3">UAMH 11012</strain>
    </source>
</reference>
<keyword evidence="3" id="KW-1185">Reference proteome</keyword>
<dbReference type="AlphaFoldDB" id="A0A1L7XLK8"/>
<accession>A0A1L7XLK8</accession>
<dbReference type="STRING" id="576137.A0A1L7XLK8"/>
<organism evidence="2 3">
    <name type="scientific">Phialocephala subalpina</name>
    <dbReference type="NCBI Taxonomy" id="576137"/>
    <lineage>
        <taxon>Eukaryota</taxon>
        <taxon>Fungi</taxon>
        <taxon>Dikarya</taxon>
        <taxon>Ascomycota</taxon>
        <taxon>Pezizomycotina</taxon>
        <taxon>Leotiomycetes</taxon>
        <taxon>Helotiales</taxon>
        <taxon>Mollisiaceae</taxon>
        <taxon>Phialocephala</taxon>
        <taxon>Phialocephala fortinii species complex</taxon>
    </lineage>
</organism>
<name>A0A1L7XLK8_9HELO</name>
<dbReference type="Proteomes" id="UP000184330">
    <property type="component" value="Unassembled WGS sequence"/>
</dbReference>
<dbReference type="PANTHER" id="PTHR37535:SF4">
    <property type="entry name" value="FLUG DOMAIN-CONTAINING PROTEIN"/>
    <property type="match status" value="1"/>
</dbReference>